<evidence type="ECO:0008006" key="3">
    <source>
        <dbReference type="Google" id="ProtNLM"/>
    </source>
</evidence>
<organism evidence="1 2">
    <name type="scientific">Chitinophaga pollutisoli</name>
    <dbReference type="NCBI Taxonomy" id="3133966"/>
    <lineage>
        <taxon>Bacteria</taxon>
        <taxon>Pseudomonadati</taxon>
        <taxon>Bacteroidota</taxon>
        <taxon>Chitinophagia</taxon>
        <taxon>Chitinophagales</taxon>
        <taxon>Chitinophagaceae</taxon>
        <taxon>Chitinophaga</taxon>
    </lineage>
</organism>
<name>A0ABZ2YG17_9BACT</name>
<keyword evidence="2" id="KW-1185">Reference proteome</keyword>
<reference evidence="2" key="1">
    <citation type="submission" date="2024-03" db="EMBL/GenBank/DDBJ databases">
        <title>Chitinophaga horti sp. nov., isolated from garden soil.</title>
        <authorList>
            <person name="Lee D.S."/>
            <person name="Han D.M."/>
            <person name="Baek J.H."/>
            <person name="Choi D.G."/>
            <person name="Jeon J.H."/>
            <person name="Jeon C.O."/>
        </authorList>
    </citation>
    <scope>NUCLEOTIDE SEQUENCE [LARGE SCALE GENOMIC DNA]</scope>
    <source>
        <strain evidence="2">GPA1</strain>
    </source>
</reference>
<protein>
    <recommendedName>
        <fullName evidence="3">Succinoglycan biosynthesis protein ExoV</fullName>
    </recommendedName>
</protein>
<evidence type="ECO:0000313" key="1">
    <source>
        <dbReference type="EMBL" id="WZN38833.1"/>
    </source>
</evidence>
<sequence length="308" mass="34812">MEYIYYKDAKGNFGDDLNAWLWPQFFGPHDPSSPNAFVGIGSILCHDSPLFRHLDHRRKIVFGTGVRPAYRSFAFDGNWDVRFLRGPLSAGYFGHAHSFIADAAYALGLSADYERIAATPKKHKVSVIPYFRSLPFFDWEKICAELGYHFISPTAENGIVHTLEEIAASETVIAEAMHGAIIADILRVPWSRFVLSTPFTEGSGVSEFKWMDWLFSIGQTGTDTAHVKLYRKSFLHGWLKKASGNILNTEFLVKSAVREDLVKQLANIRNFHLSTDKVIDDIDNRFFEEIAALKAELNTVHHGDRSII</sequence>
<gene>
    <name evidence="1" type="ORF">WJU16_12550</name>
</gene>
<dbReference type="EMBL" id="CP149822">
    <property type="protein sequence ID" value="WZN38833.1"/>
    <property type="molecule type" value="Genomic_DNA"/>
</dbReference>
<dbReference type="Proteomes" id="UP001485459">
    <property type="component" value="Chromosome"/>
</dbReference>
<evidence type="ECO:0000313" key="2">
    <source>
        <dbReference type="Proteomes" id="UP001485459"/>
    </source>
</evidence>
<dbReference type="RefSeq" id="WP_341833846.1">
    <property type="nucleotide sequence ID" value="NZ_CP149822.1"/>
</dbReference>
<accession>A0ABZ2YG17</accession>
<proteinExistence type="predicted"/>